<keyword evidence="7" id="KW-0862">Zinc</keyword>
<dbReference type="PROSITE" id="PS50089">
    <property type="entry name" value="ZF_RING_2"/>
    <property type="match status" value="1"/>
</dbReference>
<dbReference type="InParanoid" id="A0A251UMB5"/>
<proteinExistence type="predicted"/>
<evidence type="ECO:0000313" key="11">
    <source>
        <dbReference type="EMBL" id="OTG24189.1"/>
    </source>
</evidence>
<reference evidence="10 12" key="1">
    <citation type="journal article" date="2017" name="Nature">
        <title>The sunflower genome provides insights into oil metabolism, flowering and Asterid evolution.</title>
        <authorList>
            <person name="Badouin H."/>
            <person name="Gouzy J."/>
            <person name="Grassa C.J."/>
            <person name="Murat F."/>
            <person name="Staton S.E."/>
            <person name="Cottret L."/>
            <person name="Lelandais-Briere C."/>
            <person name="Owens G.L."/>
            <person name="Carrere S."/>
            <person name="Mayjonade B."/>
            <person name="Legrand L."/>
            <person name="Gill N."/>
            <person name="Kane N.C."/>
            <person name="Bowers J.E."/>
            <person name="Hubner S."/>
            <person name="Bellec A."/>
            <person name="Berard A."/>
            <person name="Berges H."/>
            <person name="Blanchet N."/>
            <person name="Boniface M.C."/>
            <person name="Brunel D."/>
            <person name="Catrice O."/>
            <person name="Chaidir N."/>
            <person name="Claudel C."/>
            <person name="Donnadieu C."/>
            <person name="Faraut T."/>
            <person name="Fievet G."/>
            <person name="Helmstetter N."/>
            <person name="King M."/>
            <person name="Knapp S.J."/>
            <person name="Lai Z."/>
            <person name="Le Paslier M.C."/>
            <person name="Lippi Y."/>
            <person name="Lorenzon L."/>
            <person name="Mandel J.R."/>
            <person name="Marage G."/>
            <person name="Marchand G."/>
            <person name="Marquand E."/>
            <person name="Bret-Mestries E."/>
            <person name="Morien E."/>
            <person name="Nambeesan S."/>
            <person name="Nguyen T."/>
            <person name="Pegot-Espagnet P."/>
            <person name="Pouilly N."/>
            <person name="Raftis F."/>
            <person name="Sallet E."/>
            <person name="Schiex T."/>
            <person name="Thomas J."/>
            <person name="Vandecasteele C."/>
            <person name="Vares D."/>
            <person name="Vear F."/>
            <person name="Vautrin S."/>
            <person name="Crespi M."/>
            <person name="Mangin B."/>
            <person name="Burke J.M."/>
            <person name="Salse J."/>
            <person name="Munos S."/>
            <person name="Vincourt P."/>
            <person name="Rieseberg L.H."/>
            <person name="Langlade N.B."/>
        </authorList>
    </citation>
    <scope>NUCLEOTIDE SEQUENCE [LARGE SCALE GENOMIC DNA]</scope>
    <source>
        <strain evidence="12">cv. SF193</strain>
        <tissue evidence="10">Leaves</tissue>
    </source>
</reference>
<organism evidence="11 12">
    <name type="scientific">Helianthus annuus</name>
    <name type="common">Common sunflower</name>
    <dbReference type="NCBI Taxonomy" id="4232"/>
    <lineage>
        <taxon>Eukaryota</taxon>
        <taxon>Viridiplantae</taxon>
        <taxon>Streptophyta</taxon>
        <taxon>Embryophyta</taxon>
        <taxon>Tracheophyta</taxon>
        <taxon>Spermatophyta</taxon>
        <taxon>Magnoliopsida</taxon>
        <taxon>eudicotyledons</taxon>
        <taxon>Gunneridae</taxon>
        <taxon>Pentapetalae</taxon>
        <taxon>asterids</taxon>
        <taxon>campanulids</taxon>
        <taxon>Asterales</taxon>
        <taxon>Asteraceae</taxon>
        <taxon>Asteroideae</taxon>
        <taxon>Heliantheae alliance</taxon>
        <taxon>Heliantheae</taxon>
        <taxon>Helianthus</taxon>
    </lineage>
</organism>
<dbReference type="Pfam" id="PF13639">
    <property type="entry name" value="zf-RING_2"/>
    <property type="match status" value="1"/>
</dbReference>
<dbReference type="Gramene" id="mRNA:HanXRQr2_Chr05g0196951">
    <property type="protein sequence ID" value="CDS:HanXRQr2_Chr05g0196951.1"/>
    <property type="gene ID" value="HanXRQr2_Chr05g0196951"/>
</dbReference>
<reference evidence="11" key="2">
    <citation type="submission" date="2017-02" db="EMBL/GenBank/DDBJ databases">
        <title>Sunflower complete genome.</title>
        <authorList>
            <person name="Langlade N."/>
            <person name="Munos S."/>
        </authorList>
    </citation>
    <scope>NUCLEOTIDE SEQUENCE [LARGE SCALE GENOMIC DNA]</scope>
    <source>
        <tissue evidence="11">Leaves</tissue>
    </source>
</reference>
<evidence type="ECO:0000259" key="9">
    <source>
        <dbReference type="PROSITE" id="PS50089"/>
    </source>
</evidence>
<keyword evidence="5 8" id="KW-0863">Zinc-finger</keyword>
<dbReference type="AlphaFoldDB" id="A0A251UMB5"/>
<evidence type="ECO:0000256" key="8">
    <source>
        <dbReference type="PROSITE-ProRule" id="PRU00175"/>
    </source>
</evidence>
<sequence>MDVPCSYGIVDRRTRDFIIVNADISDRMYTILDMTPSESQEDILKVKISISFEGIDLAMVLDDGLEDSLGDGPPYNIFRLTFTRKNNGSLVTSGYLAYTESGQAMDYVMEKRMYEKSKWFAKLVLYCDSLRNDLPKAIENVVEKSRFVNEKEAQEACAICCEEYQSDCMIGTLRCKHSYHEECIKKWLKRKKSSCPLCRGSAFLYQ</sequence>
<dbReference type="GO" id="GO:0008270">
    <property type="term" value="F:zinc ion binding"/>
    <property type="evidence" value="ECO:0007669"/>
    <property type="project" value="UniProtKB-KW"/>
</dbReference>
<dbReference type="InterPro" id="IPR001841">
    <property type="entry name" value="Znf_RING"/>
</dbReference>
<dbReference type="InterPro" id="IPR045191">
    <property type="entry name" value="MBR1/2-like"/>
</dbReference>
<dbReference type="SMART" id="SM00184">
    <property type="entry name" value="RING"/>
    <property type="match status" value="1"/>
</dbReference>
<dbReference type="EC" id="2.3.2.27" evidence="2"/>
<dbReference type="OrthoDB" id="626303at2759"/>
<dbReference type="GO" id="GO:0006511">
    <property type="term" value="P:ubiquitin-dependent protein catabolic process"/>
    <property type="evidence" value="ECO:0000318"/>
    <property type="project" value="GO_Central"/>
</dbReference>
<evidence type="ECO:0000256" key="5">
    <source>
        <dbReference type="ARBA" id="ARBA00022771"/>
    </source>
</evidence>
<evidence type="ECO:0000313" key="12">
    <source>
        <dbReference type="Proteomes" id="UP000215914"/>
    </source>
</evidence>
<evidence type="ECO:0000256" key="6">
    <source>
        <dbReference type="ARBA" id="ARBA00022786"/>
    </source>
</evidence>
<evidence type="ECO:0000256" key="3">
    <source>
        <dbReference type="ARBA" id="ARBA00022679"/>
    </source>
</evidence>
<dbReference type="InterPro" id="IPR013083">
    <property type="entry name" value="Znf_RING/FYVE/PHD"/>
</dbReference>
<dbReference type="PANTHER" id="PTHR22937:SF65">
    <property type="entry name" value="E3 UBIQUITIN-PROTEIN LIGASE ARK2C"/>
    <property type="match status" value="1"/>
</dbReference>
<evidence type="ECO:0000256" key="7">
    <source>
        <dbReference type="ARBA" id="ARBA00022833"/>
    </source>
</evidence>
<evidence type="ECO:0000256" key="4">
    <source>
        <dbReference type="ARBA" id="ARBA00022723"/>
    </source>
</evidence>
<gene>
    <name evidence="11" type="ORF">HannXRQ_Chr05g0133931</name>
    <name evidence="10" type="ORF">HanXRQr2_Chr05g0196951</name>
</gene>
<keyword evidence="3" id="KW-0808">Transferase</keyword>
<dbReference type="Gene3D" id="3.30.40.10">
    <property type="entry name" value="Zinc/RING finger domain, C3HC4 (zinc finger)"/>
    <property type="match status" value="1"/>
</dbReference>
<protein>
    <recommendedName>
        <fullName evidence="2">RING-type E3 ubiquitin transferase</fullName>
        <ecNumber evidence="2">2.3.2.27</ecNumber>
    </recommendedName>
</protein>
<evidence type="ECO:0000256" key="1">
    <source>
        <dbReference type="ARBA" id="ARBA00000900"/>
    </source>
</evidence>
<evidence type="ECO:0000313" key="10">
    <source>
        <dbReference type="EMBL" id="KAF5804434.1"/>
    </source>
</evidence>
<keyword evidence="4" id="KW-0479">Metal-binding</keyword>
<dbReference type="GO" id="GO:0061630">
    <property type="term" value="F:ubiquitin protein ligase activity"/>
    <property type="evidence" value="ECO:0000318"/>
    <property type="project" value="GO_Central"/>
</dbReference>
<dbReference type="CDD" id="cd16448">
    <property type="entry name" value="RING-H2"/>
    <property type="match status" value="1"/>
</dbReference>
<dbReference type="SUPFAM" id="SSF57850">
    <property type="entry name" value="RING/U-box"/>
    <property type="match status" value="1"/>
</dbReference>
<dbReference type="Proteomes" id="UP000215914">
    <property type="component" value="Chromosome 5"/>
</dbReference>
<keyword evidence="12" id="KW-1185">Reference proteome</keyword>
<reference evidence="10" key="3">
    <citation type="submission" date="2020-06" db="EMBL/GenBank/DDBJ databases">
        <title>Helianthus annuus Genome sequencing and assembly Release 2.</title>
        <authorList>
            <person name="Gouzy J."/>
            <person name="Langlade N."/>
            <person name="Munos S."/>
        </authorList>
    </citation>
    <scope>NUCLEOTIDE SEQUENCE</scope>
    <source>
        <tissue evidence="10">Leaves</tissue>
    </source>
</reference>
<keyword evidence="6" id="KW-0833">Ubl conjugation pathway</keyword>
<dbReference type="PANTHER" id="PTHR22937">
    <property type="entry name" value="E3 UBIQUITIN-PROTEIN LIGASE RNF165"/>
    <property type="match status" value="1"/>
</dbReference>
<comment type="catalytic activity">
    <reaction evidence="1">
        <text>S-ubiquitinyl-[E2 ubiquitin-conjugating enzyme]-L-cysteine + [acceptor protein]-L-lysine = [E2 ubiquitin-conjugating enzyme]-L-cysteine + N(6)-ubiquitinyl-[acceptor protein]-L-lysine.</text>
        <dbReference type="EC" id="2.3.2.27"/>
    </reaction>
</comment>
<feature type="domain" description="RING-type" evidence="9">
    <location>
        <begin position="157"/>
        <end position="199"/>
    </location>
</feature>
<name>A0A251UMB5_HELAN</name>
<accession>A0A251UMB5</accession>
<dbReference type="EMBL" id="CM007894">
    <property type="protein sequence ID" value="OTG24189.1"/>
    <property type="molecule type" value="Genomic_DNA"/>
</dbReference>
<evidence type="ECO:0000256" key="2">
    <source>
        <dbReference type="ARBA" id="ARBA00012483"/>
    </source>
</evidence>
<dbReference type="EMBL" id="MNCJ02000320">
    <property type="protein sequence ID" value="KAF5804434.1"/>
    <property type="molecule type" value="Genomic_DNA"/>
</dbReference>